<evidence type="ECO:0000256" key="8">
    <source>
        <dbReference type="SAM" id="Phobius"/>
    </source>
</evidence>
<evidence type="ECO:0000313" key="11">
    <source>
        <dbReference type="Proteomes" id="UP000637720"/>
    </source>
</evidence>
<proteinExistence type="inferred from homology"/>
<evidence type="ECO:0000256" key="4">
    <source>
        <dbReference type="ARBA" id="ARBA00012448"/>
    </source>
</evidence>
<dbReference type="PROSITE" id="PS51178">
    <property type="entry name" value="PASTA"/>
    <property type="match status" value="1"/>
</dbReference>
<keyword evidence="5 8" id="KW-0472">Membrane</keyword>
<dbReference type="InterPro" id="IPR005543">
    <property type="entry name" value="PASTA_dom"/>
</dbReference>
<feature type="domain" description="PASTA" evidence="9">
    <location>
        <begin position="618"/>
        <end position="677"/>
    </location>
</feature>
<dbReference type="InterPro" id="IPR001460">
    <property type="entry name" value="PCN-bd_Tpept"/>
</dbReference>
<feature type="transmembrane region" description="Helical" evidence="8">
    <location>
        <begin position="12"/>
        <end position="31"/>
    </location>
</feature>
<dbReference type="CDD" id="cd06575">
    <property type="entry name" value="PASTA_Pbp2x-like_2"/>
    <property type="match status" value="1"/>
</dbReference>
<keyword evidence="8" id="KW-0812">Transmembrane</keyword>
<dbReference type="SUPFAM" id="SSF56601">
    <property type="entry name" value="beta-lactamase/transpeptidase-like"/>
    <property type="match status" value="1"/>
</dbReference>
<evidence type="ECO:0000256" key="5">
    <source>
        <dbReference type="ARBA" id="ARBA00023136"/>
    </source>
</evidence>
<dbReference type="InterPro" id="IPR036138">
    <property type="entry name" value="PBP_dimer_sf"/>
</dbReference>
<dbReference type="Proteomes" id="UP000637720">
    <property type="component" value="Unassembled WGS sequence"/>
</dbReference>
<comment type="subcellular location">
    <subcellularLocation>
        <location evidence="1">Membrane</location>
    </subcellularLocation>
</comment>
<dbReference type="InterPro" id="IPR050515">
    <property type="entry name" value="Beta-lactam/transpept"/>
</dbReference>
<evidence type="ECO:0000256" key="7">
    <source>
        <dbReference type="SAM" id="MobiDB-lite"/>
    </source>
</evidence>
<comment type="similarity">
    <text evidence="3">Belongs to the transpeptidase family.</text>
</comment>
<dbReference type="EMBL" id="BMOF01000002">
    <property type="protein sequence ID" value="GGJ92370.1"/>
    <property type="molecule type" value="Genomic_DNA"/>
</dbReference>
<dbReference type="RefSeq" id="WP_188816583.1">
    <property type="nucleotide sequence ID" value="NZ_BMOF01000002.1"/>
</dbReference>
<evidence type="ECO:0000259" key="9">
    <source>
        <dbReference type="PROSITE" id="PS51178"/>
    </source>
</evidence>
<keyword evidence="8" id="KW-1133">Transmembrane helix</keyword>
<evidence type="ECO:0000256" key="2">
    <source>
        <dbReference type="ARBA" id="ARBA00004752"/>
    </source>
</evidence>
<dbReference type="GO" id="GO:0009252">
    <property type="term" value="P:peptidoglycan biosynthetic process"/>
    <property type="evidence" value="ECO:0007669"/>
    <property type="project" value="UniProtKB-UniPathway"/>
</dbReference>
<feature type="region of interest" description="Disordered" evidence="7">
    <location>
        <begin position="677"/>
        <end position="696"/>
    </location>
</feature>
<dbReference type="UniPathway" id="UPA00219"/>
<dbReference type="Gene3D" id="3.90.1310.10">
    <property type="entry name" value="Penicillin-binding protein 2a (Domain 2)"/>
    <property type="match status" value="1"/>
</dbReference>
<dbReference type="EC" id="3.4.16.4" evidence="4"/>
<gene>
    <name evidence="10" type="ORF">GCM10007043_02540</name>
</gene>
<dbReference type="InterPro" id="IPR012338">
    <property type="entry name" value="Beta-lactam/transpept-like"/>
</dbReference>
<dbReference type="Pfam" id="PF00905">
    <property type="entry name" value="Transpeptidase"/>
    <property type="match status" value="1"/>
</dbReference>
<protein>
    <recommendedName>
        <fullName evidence="4">serine-type D-Ala-D-Ala carboxypeptidase</fullName>
        <ecNumber evidence="4">3.4.16.4</ecNumber>
    </recommendedName>
</protein>
<name>A0A8J3B3T3_9BACI</name>
<evidence type="ECO:0000256" key="3">
    <source>
        <dbReference type="ARBA" id="ARBA00007171"/>
    </source>
</evidence>
<reference evidence="10" key="1">
    <citation type="journal article" date="2014" name="Int. J. Syst. Evol. Microbiol.">
        <title>Complete genome sequence of Corynebacterium casei LMG S-19264T (=DSM 44701T), isolated from a smear-ripened cheese.</title>
        <authorList>
            <consortium name="US DOE Joint Genome Institute (JGI-PGF)"/>
            <person name="Walter F."/>
            <person name="Albersmeier A."/>
            <person name="Kalinowski J."/>
            <person name="Ruckert C."/>
        </authorList>
    </citation>
    <scope>NUCLEOTIDE SEQUENCE</scope>
    <source>
        <strain evidence="10">JCM 14719</strain>
    </source>
</reference>
<keyword evidence="11" id="KW-1185">Reference proteome</keyword>
<organism evidence="10 11">
    <name type="scientific">Calditerricola satsumensis</name>
    <dbReference type="NCBI Taxonomy" id="373054"/>
    <lineage>
        <taxon>Bacteria</taxon>
        <taxon>Bacillati</taxon>
        <taxon>Bacillota</taxon>
        <taxon>Bacilli</taxon>
        <taxon>Bacillales</taxon>
        <taxon>Bacillaceae</taxon>
        <taxon>Calditerricola</taxon>
    </lineage>
</organism>
<dbReference type="SUPFAM" id="SSF56519">
    <property type="entry name" value="Penicillin binding protein dimerisation domain"/>
    <property type="match status" value="1"/>
</dbReference>
<dbReference type="Gene3D" id="3.40.710.10">
    <property type="entry name" value="DD-peptidase/beta-lactamase superfamily"/>
    <property type="match status" value="1"/>
</dbReference>
<reference evidence="10" key="2">
    <citation type="submission" date="2020-09" db="EMBL/GenBank/DDBJ databases">
        <authorList>
            <person name="Sun Q."/>
            <person name="Ohkuma M."/>
        </authorList>
    </citation>
    <scope>NUCLEOTIDE SEQUENCE</scope>
    <source>
        <strain evidence="10">JCM 14719</strain>
    </source>
</reference>
<dbReference type="Gene3D" id="3.30.450.330">
    <property type="match status" value="1"/>
</dbReference>
<dbReference type="AlphaFoldDB" id="A0A8J3B3T3"/>
<dbReference type="PANTHER" id="PTHR30627">
    <property type="entry name" value="PEPTIDOGLYCAN D,D-TRANSPEPTIDASE"/>
    <property type="match status" value="1"/>
</dbReference>
<dbReference type="InterPro" id="IPR005311">
    <property type="entry name" value="PBP_dimer"/>
</dbReference>
<dbReference type="GO" id="GO:0008658">
    <property type="term" value="F:penicillin binding"/>
    <property type="evidence" value="ECO:0007669"/>
    <property type="project" value="InterPro"/>
</dbReference>
<dbReference type="GO" id="GO:0071555">
    <property type="term" value="P:cell wall organization"/>
    <property type="evidence" value="ECO:0007669"/>
    <property type="project" value="TreeGrafter"/>
</dbReference>
<evidence type="ECO:0000256" key="1">
    <source>
        <dbReference type="ARBA" id="ARBA00004370"/>
    </source>
</evidence>
<sequence length="696" mass="75706">MDGKAAIKLRALLIGAGITLLFFFLLVRLFWLQVVEADWLVARAERMWAAKGDVPPERGAILDRNGKELAKNATAYTVVATVSPKDKHRVQDPVEAARKLAPVLGMSEAQLLDLLTRRDAYQVELRPGGWKIDREKANQVRKLGIEGISLVETTRRYYPNGELAAHVLGYLSLDGKALGGIEQAYDKALTGTPGARTVWRDLKQNVLPNGLKDARPPKPGHTVVLTLDEQIQYFVEQALDEAEKQFRPKRMTAIVMDPNTGEVLAMANRPTFNPNRYWEVGDYGQFLNGAVSSVFEPGSTFKIITLAAAIEEKLFNPSETYLSGRISGPFGTVRDHNRRGWGRITFLEGVQKSSNVAFVILGYQRLGKDRLYHYVMRFGFGEKTGIELPGEVPGLLKRKHQMYPADVANLAFGQGVGVTAIQQAVAVSAIANGGKLLKPHIVKEIRDAETGKVVYRMQPEIRRRVVSEATAKQVRDILETVVTDGTGQPYALDGWRVAGKTGTAQKVGPDGRYLSGKYVYSFIGFAPKDHPRLLVYVVVDEPNVDPALGGGAVVAPIFKTIMRNSLLYLNVPQDKPGASDAAAFSAHPGHAPQPDRQAPRAVGASEEAAPADQGGEEAVQGVRMPDLRGLSLRDALALCVELGLRAEFRGSGYVVRQSVPPGAPLPPDMRVRLELAESPLDGAAPDAVGEAAPGAR</sequence>
<dbReference type="GO" id="GO:0005886">
    <property type="term" value="C:plasma membrane"/>
    <property type="evidence" value="ECO:0007669"/>
    <property type="project" value="TreeGrafter"/>
</dbReference>
<accession>A0A8J3B3T3</accession>
<dbReference type="SUPFAM" id="SSF54184">
    <property type="entry name" value="Penicillin-binding protein 2x (pbp-2x), c-terminal domain"/>
    <property type="match status" value="1"/>
</dbReference>
<dbReference type="Pfam" id="PF03793">
    <property type="entry name" value="PASTA"/>
    <property type="match status" value="1"/>
</dbReference>
<dbReference type="PANTHER" id="PTHR30627:SF26">
    <property type="entry name" value="PENICILLIN-BINDING PROTEIN 2B"/>
    <property type="match status" value="1"/>
</dbReference>
<evidence type="ECO:0000256" key="6">
    <source>
        <dbReference type="ARBA" id="ARBA00034000"/>
    </source>
</evidence>
<feature type="region of interest" description="Disordered" evidence="7">
    <location>
        <begin position="578"/>
        <end position="619"/>
    </location>
</feature>
<dbReference type="Pfam" id="PF03717">
    <property type="entry name" value="PBP_dimer"/>
    <property type="match status" value="1"/>
</dbReference>
<dbReference type="GO" id="GO:0009002">
    <property type="term" value="F:serine-type D-Ala-D-Ala carboxypeptidase activity"/>
    <property type="evidence" value="ECO:0007669"/>
    <property type="project" value="UniProtKB-EC"/>
</dbReference>
<dbReference type="SMART" id="SM00740">
    <property type="entry name" value="PASTA"/>
    <property type="match status" value="1"/>
</dbReference>
<comment type="pathway">
    <text evidence="2">Cell wall biogenesis; peptidoglycan biosynthesis.</text>
</comment>
<comment type="caution">
    <text evidence="10">The sequence shown here is derived from an EMBL/GenBank/DDBJ whole genome shotgun (WGS) entry which is preliminary data.</text>
</comment>
<evidence type="ECO:0000313" key="10">
    <source>
        <dbReference type="EMBL" id="GGJ92370.1"/>
    </source>
</evidence>
<comment type="catalytic activity">
    <reaction evidence="6">
        <text>Preferential cleavage: (Ac)2-L-Lys-D-Ala-|-D-Ala. Also transpeptidation of peptidyl-alanyl moieties that are N-acyl substituents of D-alanine.</text>
        <dbReference type="EC" id="3.4.16.4"/>
    </reaction>
</comment>